<feature type="domain" description="Topoisomerase 6 subunit A/Spo11 TOPRIM" evidence="14">
    <location>
        <begin position="182"/>
        <end position="324"/>
    </location>
</feature>
<keyword evidence="7" id="KW-0460">Magnesium</keyword>
<dbReference type="SUPFAM" id="SSF56726">
    <property type="entry name" value="DNA topoisomerase IV, alpha subunit"/>
    <property type="match status" value="1"/>
</dbReference>
<evidence type="ECO:0000256" key="5">
    <source>
        <dbReference type="ARBA" id="ARBA00012895"/>
    </source>
</evidence>
<keyword evidence="11" id="KW-0539">Nucleus</keyword>
<evidence type="ECO:0000256" key="4">
    <source>
        <dbReference type="ARBA" id="ARBA00006559"/>
    </source>
</evidence>
<evidence type="ECO:0000256" key="2">
    <source>
        <dbReference type="ARBA" id="ARBA00001946"/>
    </source>
</evidence>
<protein>
    <recommendedName>
        <fullName evidence="5">DNA topoisomerase (ATP-hydrolyzing)</fullName>
        <ecNumber evidence="5">5.6.2.2</ecNumber>
    </recommendedName>
</protein>
<dbReference type="Gene3D" id="3.40.1360.10">
    <property type="match status" value="1"/>
</dbReference>
<dbReference type="PRINTS" id="PR01551">
    <property type="entry name" value="SPO11HOMOLOG"/>
</dbReference>
<keyword evidence="8 12" id="KW-0799">Topoisomerase</keyword>
<evidence type="ECO:0000256" key="12">
    <source>
        <dbReference type="PROSITE-ProRule" id="PRU01385"/>
    </source>
</evidence>
<dbReference type="GO" id="GO:0046872">
    <property type="term" value="F:metal ion binding"/>
    <property type="evidence" value="ECO:0007669"/>
    <property type="project" value="UniProtKB-KW"/>
</dbReference>
<reference evidence="15 16" key="1">
    <citation type="submission" date="2021-07" db="EMBL/GenBank/DDBJ databases">
        <title>The Aristolochia fimbriata genome: insights into angiosperm evolution, floral development and chemical biosynthesis.</title>
        <authorList>
            <person name="Jiao Y."/>
        </authorList>
    </citation>
    <scope>NUCLEOTIDE SEQUENCE [LARGE SCALE GENOMIC DNA]</scope>
    <source>
        <strain evidence="15">IBCAS-2021</strain>
        <tissue evidence="15">Leaf</tissue>
    </source>
</reference>
<dbReference type="GO" id="GO:0003918">
    <property type="term" value="F:DNA topoisomerase type II (double strand cut, ATP-hydrolyzing) activity"/>
    <property type="evidence" value="ECO:0007669"/>
    <property type="project" value="UniProtKB-UniRule"/>
</dbReference>
<name>A0AAV7E7L8_ARIFI</name>
<evidence type="ECO:0000256" key="8">
    <source>
        <dbReference type="ARBA" id="ARBA00023029"/>
    </source>
</evidence>
<comment type="catalytic activity">
    <reaction evidence="1 12">
        <text>ATP-dependent breakage, passage and rejoining of double-stranded DNA.</text>
        <dbReference type="EC" id="5.6.2.2"/>
    </reaction>
</comment>
<dbReference type="InterPro" id="IPR034136">
    <property type="entry name" value="TOPRIM_Topo6A/Spo11"/>
</dbReference>
<evidence type="ECO:0000256" key="9">
    <source>
        <dbReference type="ARBA" id="ARBA00023125"/>
    </source>
</evidence>
<proteinExistence type="inferred from homology"/>
<dbReference type="Pfam" id="PF21180">
    <property type="entry name" value="TOP6A-Spo11_Toprim"/>
    <property type="match status" value="1"/>
</dbReference>
<dbReference type="Gene3D" id="1.10.10.10">
    <property type="entry name" value="Winged helix-like DNA-binding domain superfamily/Winged helix DNA-binding domain"/>
    <property type="match status" value="1"/>
</dbReference>
<dbReference type="GO" id="GO:0042138">
    <property type="term" value="P:meiotic DNA double-strand break formation"/>
    <property type="evidence" value="ECO:0007669"/>
    <property type="project" value="InterPro"/>
</dbReference>
<dbReference type="GO" id="GO:0000706">
    <property type="term" value="P:meiotic DNA double-strand break processing"/>
    <property type="evidence" value="ECO:0007669"/>
    <property type="project" value="TreeGrafter"/>
</dbReference>
<keyword evidence="6" id="KW-0479">Metal-binding</keyword>
<evidence type="ECO:0000256" key="6">
    <source>
        <dbReference type="ARBA" id="ARBA00022723"/>
    </source>
</evidence>
<dbReference type="GO" id="GO:0005524">
    <property type="term" value="F:ATP binding"/>
    <property type="evidence" value="ECO:0007669"/>
    <property type="project" value="InterPro"/>
</dbReference>
<evidence type="ECO:0000256" key="3">
    <source>
        <dbReference type="ARBA" id="ARBA00004123"/>
    </source>
</evidence>
<organism evidence="15 16">
    <name type="scientific">Aristolochia fimbriata</name>
    <name type="common">White veined hardy Dutchman's pipe vine</name>
    <dbReference type="NCBI Taxonomy" id="158543"/>
    <lineage>
        <taxon>Eukaryota</taxon>
        <taxon>Viridiplantae</taxon>
        <taxon>Streptophyta</taxon>
        <taxon>Embryophyta</taxon>
        <taxon>Tracheophyta</taxon>
        <taxon>Spermatophyta</taxon>
        <taxon>Magnoliopsida</taxon>
        <taxon>Magnoliidae</taxon>
        <taxon>Piperales</taxon>
        <taxon>Aristolochiaceae</taxon>
        <taxon>Aristolochia</taxon>
    </lineage>
</organism>
<feature type="active site" description="O-(5'-phospho-DNA)-tyrosine intermediate" evidence="12">
    <location>
        <position position="113"/>
    </location>
</feature>
<dbReference type="GO" id="GO:0007131">
    <property type="term" value="P:reciprocal meiotic recombination"/>
    <property type="evidence" value="ECO:0007669"/>
    <property type="project" value="TreeGrafter"/>
</dbReference>
<dbReference type="AlphaFoldDB" id="A0AAV7E7L8"/>
<comment type="subcellular location">
    <subcellularLocation>
        <location evidence="3">Nucleus</location>
    </subcellularLocation>
</comment>
<evidence type="ECO:0000259" key="14">
    <source>
        <dbReference type="Pfam" id="PF21180"/>
    </source>
</evidence>
<evidence type="ECO:0000313" key="15">
    <source>
        <dbReference type="EMBL" id="KAG9443487.1"/>
    </source>
</evidence>
<evidence type="ECO:0000256" key="10">
    <source>
        <dbReference type="ARBA" id="ARBA00023235"/>
    </source>
</evidence>
<accession>A0AAV7E7L8</accession>
<dbReference type="PANTHER" id="PTHR10848:SF3">
    <property type="entry name" value="MEIOTIC RECOMBINATION PROTEIN SPO11-1"/>
    <property type="match status" value="1"/>
</dbReference>
<dbReference type="PRINTS" id="PR01550">
    <property type="entry name" value="TOP6AFAMILY"/>
</dbReference>
<dbReference type="InterPro" id="IPR013049">
    <property type="entry name" value="Spo11/TopoVI_A_N"/>
</dbReference>
<keyword evidence="9 12" id="KW-0238">DNA-binding</keyword>
<dbReference type="CDD" id="cd00223">
    <property type="entry name" value="TOPRIM_TopoIIB_SPO"/>
    <property type="match status" value="1"/>
</dbReference>
<dbReference type="PANTHER" id="PTHR10848">
    <property type="entry name" value="MEIOTIC RECOMBINATION PROTEIN SPO11"/>
    <property type="match status" value="1"/>
</dbReference>
<dbReference type="GO" id="GO:0000228">
    <property type="term" value="C:nuclear chromosome"/>
    <property type="evidence" value="ECO:0007669"/>
    <property type="project" value="TreeGrafter"/>
</dbReference>
<keyword evidence="10 12" id="KW-0413">Isomerase</keyword>
<comment type="similarity">
    <text evidence="4 12">Belongs to the TOP6A family.</text>
</comment>
<dbReference type="GO" id="GO:0003677">
    <property type="term" value="F:DNA binding"/>
    <property type="evidence" value="ECO:0007669"/>
    <property type="project" value="UniProtKB-UniRule"/>
</dbReference>
<dbReference type="Proteomes" id="UP000825729">
    <property type="component" value="Unassembled WGS sequence"/>
</dbReference>
<evidence type="ECO:0000256" key="7">
    <source>
        <dbReference type="ARBA" id="ARBA00022842"/>
    </source>
</evidence>
<dbReference type="EMBL" id="JAINDJ010000006">
    <property type="protein sequence ID" value="KAG9443487.1"/>
    <property type="molecule type" value="Genomic_DNA"/>
</dbReference>
<dbReference type="EC" id="5.6.2.2" evidence="5"/>
<comment type="cofactor">
    <cofactor evidence="2">
        <name>Mg(2+)</name>
        <dbReference type="ChEBI" id="CHEBI:18420"/>
    </cofactor>
</comment>
<sequence>MLPAEVAIKMAGRASSSNSGDLLHKIKGFTRSLLEDICYRERLPSVVLDRYRSYCSRTAENCQCGFDSRNGKEVLSLERKGCRSRLDIMLRVLLIIQILLQENKHMSKRDIYYMHPSVFTDQGAVDQALNDLCVLLECSRHELNVVAVAKGLVMGWLRFHEAGRKYDCMKSLNTGYPVPVRVEEVKVFQRLANDRFCDRNCCIVLTGRGYPDVATRRFLRLLVENLMLPVYCLVDCDPHGFDILATYRFGSMQMAYDAELLRVCELRWLGVLPSDSTKYNLPNRCLLPLTPEDQRKAESMLLRCYLHREVPQWRLELEFMLQRGATPNKYSDIASTMSTTGALGQVDLD</sequence>
<dbReference type="InterPro" id="IPR013048">
    <property type="entry name" value="Meiotic_Spo11"/>
</dbReference>
<evidence type="ECO:0000256" key="11">
    <source>
        <dbReference type="ARBA" id="ARBA00023242"/>
    </source>
</evidence>
<dbReference type="InterPro" id="IPR002815">
    <property type="entry name" value="Spo11/TopoVI_A"/>
</dbReference>
<dbReference type="InterPro" id="IPR036078">
    <property type="entry name" value="Spo11/TopoVI_A_sf"/>
</dbReference>
<dbReference type="PROSITE" id="PS52041">
    <property type="entry name" value="TOPO_IIB"/>
    <property type="match status" value="1"/>
</dbReference>
<evidence type="ECO:0000256" key="1">
    <source>
        <dbReference type="ARBA" id="ARBA00000185"/>
    </source>
</evidence>
<dbReference type="Pfam" id="PF04406">
    <property type="entry name" value="TP6A_N"/>
    <property type="match status" value="1"/>
</dbReference>
<evidence type="ECO:0000313" key="16">
    <source>
        <dbReference type="Proteomes" id="UP000825729"/>
    </source>
</evidence>
<comment type="caution">
    <text evidence="15">The sequence shown here is derived from an EMBL/GenBank/DDBJ whole genome shotgun (WGS) entry which is preliminary data.</text>
</comment>
<keyword evidence="16" id="KW-1185">Reference proteome</keyword>
<evidence type="ECO:0000259" key="13">
    <source>
        <dbReference type="Pfam" id="PF04406"/>
    </source>
</evidence>
<feature type="domain" description="Spo11/DNA topoisomerase VI subunit A N-terminal" evidence="13">
    <location>
        <begin position="85"/>
        <end position="145"/>
    </location>
</feature>
<gene>
    <name evidence="15" type="ORF">H6P81_014827</name>
</gene>
<dbReference type="InterPro" id="IPR036388">
    <property type="entry name" value="WH-like_DNA-bd_sf"/>
</dbReference>